<feature type="region of interest" description="Disordered" evidence="2">
    <location>
        <begin position="627"/>
        <end position="677"/>
    </location>
</feature>
<dbReference type="EMBL" id="BKCJ010001028">
    <property type="protein sequence ID" value="GEU38235.1"/>
    <property type="molecule type" value="Genomic_DNA"/>
</dbReference>
<evidence type="ECO:0000256" key="2">
    <source>
        <dbReference type="SAM" id="MobiDB-lite"/>
    </source>
</evidence>
<feature type="region of interest" description="Disordered" evidence="2">
    <location>
        <begin position="1048"/>
        <end position="1078"/>
    </location>
</feature>
<dbReference type="InterPro" id="IPR013103">
    <property type="entry name" value="RVT_2"/>
</dbReference>
<gene>
    <name evidence="5" type="ORF">Tci_010213</name>
</gene>
<dbReference type="AlphaFoldDB" id="A0A6L2JQX8"/>
<evidence type="ECO:0000313" key="5">
    <source>
        <dbReference type="EMBL" id="GEU38235.1"/>
    </source>
</evidence>
<protein>
    <submittedName>
        <fullName evidence="5">Uncharacterized protein</fullName>
    </submittedName>
</protein>
<feature type="coiled-coil region" evidence="1">
    <location>
        <begin position="594"/>
        <end position="621"/>
    </location>
</feature>
<accession>A0A6L2JQX8</accession>
<comment type="caution">
    <text evidence="5">The sequence shown here is derived from an EMBL/GenBank/DDBJ whole genome shotgun (WGS) entry which is preliminary data.</text>
</comment>
<feature type="compositionally biased region" description="Basic and acidic residues" evidence="2">
    <location>
        <begin position="633"/>
        <end position="667"/>
    </location>
</feature>
<sequence>MVLVVKPYELFRGRTPALSFMRPFGCHVTILNTLNHLGKFDGKSNEGFFFGYSTNSKAFRVYNTRTRKVEENLHIKFLKYKPLIAGHGPKWLFDINTLTKSMDYVPVIVGTNSNDFAGKGASFDADQSSMKTGSSQDYILMPLWNEGSLFDSSLKDSDGNNKDNDSPSTKSEIDIKRWLIQKTVVKIQSDDFFGADNDMTSLDGVEVDISNISTTYPVSTTPNTRIHKDYSLDNVIGDIQSGVQTRRMTVTTDEQGVISAIYEEKTHKDVHTCSFACFLSQEEPKRITNALKDIAWVEAMKEELLQSHLQKVWTLVDLPRGKSAMGTKWVFRNKKDERGIVIRNKARLVAQGCTQEEGINYDEVIAPVARIKTIRLFLAYASFYGIPWFEDPDYLGKVYKVEKALYGLHQAPRACARSKLWLPLPLLRLNMWQLLVVVDKYSGFRINSWIMGAAQHIWLSLILDNKMIKYELLNGLTLDNGEIELNTTVDGQVKTITVASIRRHLKLADANGISSLPTTKFFEQLTLMGKTKTIIRRMCIRIPQSNVPTSGADEAITKEMHDGLGRATTTASSLEVELGSDEVTHLENKITSTKVVYNNALITLTKRLKKLEKKLKNKIRRAVIDSLEEEEASSDHEDSPKQERMIKEIDKDENVNQKRSASKDKGKAIMQESESPKTIKKKEMLQISLDEEIAQRFYEEEQAHILRDEEYAQQVQAQWITDKVIRIEGIPKVSRSWFLRMLFVNTMKSIRRFVQMESEGQAADFKGGEGSSKAGQSLKRSAKKELGQEQKSSLFDAREVSIHMLVKKKYLLPQDTLGRMLQWKLHVNYNVTEMAYELLRFIRSQLNHKGEDDQKYGISILNLMMNYEIKNSDASLTYLALSTNVEPPKVGKGKGKGKSHMGKKKDDTPAPKGKKSAPKNKSIITTKDNINPDPMETLKLGKSISLTEAEEQDKQKRVHETHERLVTEKTSSDEESDVADDKKFDKEKDKSKKAYDEIADEEQTNVDHDDEVKEKEEVANEEIVDEEIADEAKDNKEIIDTYKADKEMVDAEKLNVEKTEEEKVDEEQTGDDQAHKEA</sequence>
<feature type="region of interest" description="Disordered" evidence="2">
    <location>
        <begin position="763"/>
        <end position="785"/>
    </location>
</feature>
<feature type="compositionally biased region" description="Acidic residues" evidence="2">
    <location>
        <begin position="1019"/>
        <end position="1029"/>
    </location>
</feature>
<feature type="compositionally biased region" description="Basic residues" evidence="2">
    <location>
        <begin position="891"/>
        <end position="903"/>
    </location>
</feature>
<keyword evidence="1" id="KW-0175">Coiled coil</keyword>
<feature type="compositionally biased region" description="Basic and acidic residues" evidence="2">
    <location>
        <begin position="952"/>
        <end position="972"/>
    </location>
</feature>
<feature type="region of interest" description="Disordered" evidence="2">
    <location>
        <begin position="885"/>
        <end position="1034"/>
    </location>
</feature>
<evidence type="ECO:0000256" key="1">
    <source>
        <dbReference type="SAM" id="Coils"/>
    </source>
</evidence>
<feature type="compositionally biased region" description="Basic and acidic residues" evidence="2">
    <location>
        <begin position="1048"/>
        <end position="1061"/>
    </location>
</feature>
<evidence type="ECO:0000259" key="3">
    <source>
        <dbReference type="Pfam" id="PF07727"/>
    </source>
</evidence>
<proteinExistence type="predicted"/>
<dbReference type="Pfam" id="PF07727">
    <property type="entry name" value="RVT_2"/>
    <property type="match status" value="1"/>
</dbReference>
<feature type="domain" description="Retroviral polymerase SH3-like" evidence="4">
    <location>
        <begin position="26"/>
        <end position="79"/>
    </location>
</feature>
<feature type="compositionally biased region" description="Basic and acidic residues" evidence="2">
    <location>
        <begin position="979"/>
        <end position="996"/>
    </location>
</feature>
<feature type="compositionally biased region" description="Basic and acidic residues" evidence="2">
    <location>
        <begin position="1005"/>
        <end position="1018"/>
    </location>
</feature>
<dbReference type="InterPro" id="IPR057670">
    <property type="entry name" value="SH3_retrovirus"/>
</dbReference>
<feature type="domain" description="Reverse transcriptase Ty1/copia-type" evidence="3">
    <location>
        <begin position="311"/>
        <end position="385"/>
    </location>
</feature>
<name>A0A6L2JQX8_TANCI</name>
<organism evidence="5">
    <name type="scientific">Tanacetum cinerariifolium</name>
    <name type="common">Dalmatian daisy</name>
    <name type="synonym">Chrysanthemum cinerariifolium</name>
    <dbReference type="NCBI Taxonomy" id="118510"/>
    <lineage>
        <taxon>Eukaryota</taxon>
        <taxon>Viridiplantae</taxon>
        <taxon>Streptophyta</taxon>
        <taxon>Embryophyta</taxon>
        <taxon>Tracheophyta</taxon>
        <taxon>Spermatophyta</taxon>
        <taxon>Magnoliopsida</taxon>
        <taxon>eudicotyledons</taxon>
        <taxon>Gunneridae</taxon>
        <taxon>Pentapetalae</taxon>
        <taxon>asterids</taxon>
        <taxon>campanulids</taxon>
        <taxon>Asterales</taxon>
        <taxon>Asteraceae</taxon>
        <taxon>Asteroideae</taxon>
        <taxon>Anthemideae</taxon>
        <taxon>Anthemidinae</taxon>
        <taxon>Tanacetum</taxon>
    </lineage>
</organism>
<reference evidence="5" key="1">
    <citation type="journal article" date="2019" name="Sci. Rep.">
        <title>Draft genome of Tanacetum cinerariifolium, the natural source of mosquito coil.</title>
        <authorList>
            <person name="Yamashiro T."/>
            <person name="Shiraishi A."/>
            <person name="Satake H."/>
            <person name="Nakayama K."/>
        </authorList>
    </citation>
    <scope>NUCLEOTIDE SEQUENCE</scope>
</reference>
<dbReference type="Pfam" id="PF25597">
    <property type="entry name" value="SH3_retrovirus"/>
    <property type="match status" value="1"/>
</dbReference>
<evidence type="ECO:0000259" key="4">
    <source>
        <dbReference type="Pfam" id="PF25597"/>
    </source>
</evidence>